<comment type="subunit">
    <text evidence="3">Component of the cytochrome c oxidase (complex IV, CIV), a multisubunit enzyme composed of a catalytic core of 3 subunits and several supernumerary subunits. The complex exists as a monomer or a dimer and forms supercomplexes (SCs) in the inner mitochondrial membrane with ubiquinol-cytochrome c oxidoreductase (cytochrome b-c1 complex, complex III, CIII).</text>
</comment>
<dbReference type="SUPFAM" id="SSF81464">
    <property type="entry name" value="Cytochrome c oxidase subunit II-like, transmembrane region"/>
    <property type="match status" value="1"/>
</dbReference>
<dbReference type="PANTHER" id="PTHR22888:SF9">
    <property type="entry name" value="CYTOCHROME C OXIDASE SUBUNIT 2"/>
    <property type="match status" value="1"/>
</dbReference>
<accession>A0A7L8EYC7</accession>
<keyword evidence="9 18" id="KW-0999">Mitochondrion inner membrane</keyword>
<dbReference type="GO" id="GO:0005507">
    <property type="term" value="F:copper ion binding"/>
    <property type="evidence" value="ECO:0007669"/>
    <property type="project" value="InterPro"/>
</dbReference>
<sequence>MATWYMFSFQDSNSPYADNLVSFHNLTMTVMVMIVTLIVFIIFEICINKHLNRYLLKNHFLETVWTIFPIFILIFICFPSLKILYYMDELLNPYFSVKVIGHQWYWSYEYPEFNNLEFDSYMISYSLIDQFRLLDVDNRVVVPSNLPIRLVLTSSDVIHSWAIQSLGIKVDAVPGRINQVNLYSNRSGLFFGQCSEICGMNHSFMPIVLESTTYSFFTNWINKF</sequence>
<dbReference type="RefSeq" id="YP_009945150.1">
    <property type="nucleotide sequence ID" value="NC_051485.1"/>
</dbReference>
<evidence type="ECO:0000256" key="18">
    <source>
        <dbReference type="RuleBase" id="RU000457"/>
    </source>
</evidence>
<name>A0A7L8EYC7_9HYME</name>
<evidence type="ECO:0000256" key="12">
    <source>
        <dbReference type="ARBA" id="ARBA00022982"/>
    </source>
</evidence>
<evidence type="ECO:0000256" key="7">
    <source>
        <dbReference type="ARBA" id="ARBA00022692"/>
    </source>
</evidence>
<dbReference type="PROSITE" id="PS50857">
    <property type="entry name" value="COX2_CUA"/>
    <property type="match status" value="1"/>
</dbReference>
<protein>
    <recommendedName>
        <fullName evidence="4 18">Cytochrome c oxidase subunit 2</fullName>
    </recommendedName>
</protein>
<dbReference type="GeneID" id="60236042"/>
<dbReference type="CDD" id="cd13912">
    <property type="entry name" value="CcO_II_C"/>
    <property type="match status" value="1"/>
</dbReference>
<evidence type="ECO:0000256" key="8">
    <source>
        <dbReference type="ARBA" id="ARBA00022723"/>
    </source>
</evidence>
<keyword evidence="12 18" id="KW-0249">Electron transport</keyword>
<dbReference type="InterPro" id="IPR011759">
    <property type="entry name" value="Cyt_c_oxidase_su2_TM_dom"/>
</dbReference>
<evidence type="ECO:0000256" key="15">
    <source>
        <dbReference type="ARBA" id="ARBA00023128"/>
    </source>
</evidence>
<keyword evidence="11" id="KW-1278">Translocase</keyword>
<keyword evidence="8 18" id="KW-0479">Metal-binding</keyword>
<keyword evidence="5 18" id="KW-0813">Transport</keyword>
<gene>
    <name evidence="22" type="primary">cox2</name>
</gene>
<evidence type="ECO:0000256" key="2">
    <source>
        <dbReference type="ARBA" id="ARBA00007866"/>
    </source>
</evidence>
<evidence type="ECO:0000256" key="6">
    <source>
        <dbReference type="ARBA" id="ARBA00022660"/>
    </source>
</evidence>
<evidence type="ECO:0000256" key="11">
    <source>
        <dbReference type="ARBA" id="ARBA00022967"/>
    </source>
</evidence>
<evidence type="ECO:0000259" key="20">
    <source>
        <dbReference type="PROSITE" id="PS50857"/>
    </source>
</evidence>
<comment type="cofactor">
    <cofactor evidence="18">
        <name>Cu cation</name>
        <dbReference type="ChEBI" id="CHEBI:23378"/>
    </cofactor>
    <text evidence="18">Binds a copper A center.</text>
</comment>
<comment type="subcellular location">
    <subcellularLocation>
        <location evidence="1 18">Mitochondrion inner membrane</location>
        <topology evidence="1 18">Multi-pass membrane protein</topology>
    </subcellularLocation>
</comment>
<feature type="transmembrane region" description="Helical" evidence="19">
    <location>
        <begin position="20"/>
        <end position="43"/>
    </location>
</feature>
<evidence type="ECO:0000256" key="14">
    <source>
        <dbReference type="ARBA" id="ARBA00023008"/>
    </source>
</evidence>
<feature type="transmembrane region" description="Helical" evidence="19">
    <location>
        <begin position="64"/>
        <end position="87"/>
    </location>
</feature>
<dbReference type="EMBL" id="MT436266">
    <property type="protein sequence ID" value="QOE17519.1"/>
    <property type="molecule type" value="Genomic_DNA"/>
</dbReference>
<dbReference type="Pfam" id="PF02790">
    <property type="entry name" value="COX2_TM"/>
    <property type="match status" value="1"/>
</dbReference>
<comment type="catalytic activity">
    <reaction evidence="17">
        <text>4 Fe(II)-[cytochrome c] + O2 + 8 H(+)(in) = 4 Fe(III)-[cytochrome c] + 2 H2O + 4 H(+)(out)</text>
        <dbReference type="Rhea" id="RHEA:11436"/>
        <dbReference type="Rhea" id="RHEA-COMP:10350"/>
        <dbReference type="Rhea" id="RHEA-COMP:14399"/>
        <dbReference type="ChEBI" id="CHEBI:15377"/>
        <dbReference type="ChEBI" id="CHEBI:15378"/>
        <dbReference type="ChEBI" id="CHEBI:15379"/>
        <dbReference type="ChEBI" id="CHEBI:29033"/>
        <dbReference type="ChEBI" id="CHEBI:29034"/>
        <dbReference type="EC" id="7.1.1.9"/>
    </reaction>
    <physiologicalReaction direction="left-to-right" evidence="17">
        <dbReference type="Rhea" id="RHEA:11437"/>
    </physiologicalReaction>
</comment>
<feature type="domain" description="Cytochrome oxidase subunit II copper A binding" evidence="20">
    <location>
        <begin position="92"/>
        <end position="223"/>
    </location>
</feature>
<evidence type="ECO:0000256" key="5">
    <source>
        <dbReference type="ARBA" id="ARBA00022448"/>
    </source>
</evidence>
<evidence type="ECO:0000256" key="4">
    <source>
        <dbReference type="ARBA" id="ARBA00015946"/>
    </source>
</evidence>
<geneLocation type="mitochondrion" evidence="22"/>
<dbReference type="Gene3D" id="2.60.40.420">
    <property type="entry name" value="Cupredoxins - blue copper proteins"/>
    <property type="match status" value="1"/>
</dbReference>
<dbReference type="InterPro" id="IPR001505">
    <property type="entry name" value="Copper_CuA"/>
</dbReference>
<keyword evidence="15 18" id="KW-0496">Mitochondrion</keyword>
<feature type="domain" description="Cytochrome oxidase subunit II transmembrane region profile" evidence="21">
    <location>
        <begin position="1"/>
        <end position="91"/>
    </location>
</feature>
<evidence type="ECO:0000259" key="21">
    <source>
        <dbReference type="PROSITE" id="PS50999"/>
    </source>
</evidence>
<evidence type="ECO:0000256" key="9">
    <source>
        <dbReference type="ARBA" id="ARBA00022792"/>
    </source>
</evidence>
<comment type="similarity">
    <text evidence="2 18">Belongs to the cytochrome c oxidase subunit 2 family.</text>
</comment>
<evidence type="ECO:0000256" key="19">
    <source>
        <dbReference type="SAM" id="Phobius"/>
    </source>
</evidence>
<keyword evidence="7 18" id="KW-0812">Transmembrane</keyword>
<dbReference type="GO" id="GO:0042773">
    <property type="term" value="P:ATP synthesis coupled electron transport"/>
    <property type="evidence" value="ECO:0007669"/>
    <property type="project" value="TreeGrafter"/>
</dbReference>
<dbReference type="InterPro" id="IPR002429">
    <property type="entry name" value="CcO_II-like_C"/>
</dbReference>
<dbReference type="FunFam" id="2.60.40.420:FF:000001">
    <property type="entry name" value="Cytochrome c oxidase subunit 2"/>
    <property type="match status" value="1"/>
</dbReference>
<evidence type="ECO:0000256" key="3">
    <source>
        <dbReference type="ARBA" id="ARBA00011164"/>
    </source>
</evidence>
<keyword evidence="14 18" id="KW-0186">Copper</keyword>
<reference evidence="22" key="1">
    <citation type="journal article" date="2020" name="Mitochondrial DNA Part B Resour">
        <title>The complete mitogenome of Habropoda rodoszkowskii (Hymenoptera: Apidae) and phylogenetic analysis.</title>
        <authorList>
            <person name="Lu H."/>
            <person name="Huang D."/>
        </authorList>
    </citation>
    <scope>NUCLEOTIDE SEQUENCE</scope>
</reference>
<keyword evidence="13 19" id="KW-1133">Transmembrane helix</keyword>
<keyword evidence="6 18" id="KW-0679">Respiratory chain</keyword>
<evidence type="ECO:0000256" key="1">
    <source>
        <dbReference type="ARBA" id="ARBA00004448"/>
    </source>
</evidence>
<dbReference type="PANTHER" id="PTHR22888">
    <property type="entry name" value="CYTOCHROME C OXIDASE, SUBUNIT II"/>
    <property type="match status" value="1"/>
</dbReference>
<dbReference type="AlphaFoldDB" id="A0A7L8EYC7"/>
<dbReference type="InterPro" id="IPR036257">
    <property type="entry name" value="Cyt_c_oxidase_su2_TM_sf"/>
</dbReference>
<dbReference type="InterPro" id="IPR034210">
    <property type="entry name" value="CcO_II_C"/>
</dbReference>
<organism evidence="22">
    <name type="scientific">Habropoda radoszkowskii</name>
    <dbReference type="NCBI Taxonomy" id="597470"/>
    <lineage>
        <taxon>Eukaryota</taxon>
        <taxon>Metazoa</taxon>
        <taxon>Ecdysozoa</taxon>
        <taxon>Arthropoda</taxon>
        <taxon>Hexapoda</taxon>
        <taxon>Insecta</taxon>
        <taxon>Pterygota</taxon>
        <taxon>Neoptera</taxon>
        <taxon>Endopterygota</taxon>
        <taxon>Hymenoptera</taxon>
        <taxon>Apocrita</taxon>
        <taxon>Aculeata</taxon>
        <taxon>Apoidea</taxon>
        <taxon>Anthophila</taxon>
        <taxon>Apidae</taxon>
        <taxon>Habropoda</taxon>
    </lineage>
</organism>
<evidence type="ECO:0000256" key="17">
    <source>
        <dbReference type="ARBA" id="ARBA00049512"/>
    </source>
</evidence>
<dbReference type="Gene3D" id="1.10.287.90">
    <property type="match status" value="1"/>
</dbReference>
<evidence type="ECO:0000256" key="10">
    <source>
        <dbReference type="ARBA" id="ARBA00022842"/>
    </source>
</evidence>
<dbReference type="GO" id="GO:0005743">
    <property type="term" value="C:mitochondrial inner membrane"/>
    <property type="evidence" value="ECO:0007669"/>
    <property type="project" value="UniProtKB-SubCell"/>
</dbReference>
<evidence type="ECO:0000256" key="16">
    <source>
        <dbReference type="ARBA" id="ARBA00023136"/>
    </source>
</evidence>
<evidence type="ECO:0000256" key="13">
    <source>
        <dbReference type="ARBA" id="ARBA00022989"/>
    </source>
</evidence>
<proteinExistence type="inferred from homology"/>
<dbReference type="InterPro" id="IPR045187">
    <property type="entry name" value="CcO_II"/>
</dbReference>
<dbReference type="SUPFAM" id="SSF49503">
    <property type="entry name" value="Cupredoxins"/>
    <property type="match status" value="1"/>
</dbReference>
<dbReference type="PROSITE" id="PS50999">
    <property type="entry name" value="COX2_TM"/>
    <property type="match status" value="1"/>
</dbReference>
<keyword evidence="10" id="KW-0460">Magnesium</keyword>
<dbReference type="PROSITE" id="PS00078">
    <property type="entry name" value="COX2"/>
    <property type="match status" value="1"/>
</dbReference>
<dbReference type="PRINTS" id="PR01166">
    <property type="entry name" value="CYCOXIDASEII"/>
</dbReference>
<keyword evidence="16 18" id="KW-0472">Membrane</keyword>
<evidence type="ECO:0000313" key="22">
    <source>
        <dbReference type="EMBL" id="QOE17519.1"/>
    </source>
</evidence>
<dbReference type="InterPro" id="IPR008972">
    <property type="entry name" value="Cupredoxin"/>
</dbReference>
<comment type="function">
    <text evidence="18">Component of the cytochrome c oxidase, the last enzyme in the mitochondrial electron transport chain which drives oxidative phosphorylation. The respiratory chain contains 3 multisubunit complexes succinate dehydrogenase (complex II, CII), ubiquinol-cytochrome c oxidoreductase (cytochrome b-c1 complex, complex III, CIII) and cytochrome c oxidase (complex IV, CIV), that cooperate to transfer electrons derived from NADH and succinate to molecular oxygen, creating an electrochemical gradient over the inner membrane that drives transmembrane transport and the ATP synthase. Cytochrome c oxidase is the component of the respiratory chain that catalyzes the reduction of oxygen to water. Electrons originating from reduced cytochrome c in the intermembrane space (IMS) are transferred via the dinuclear copper A center (CU(A)) of subunit 2 and heme A of subunit 1 to the active site in subunit 1, a binuclear center (BNC) formed by heme A3 and copper B (CU(B)). The BNC reduces molecular oxygen to 2 water molecules using 4 electrons from cytochrome c in the IMS and 4 protons from the mitochondrial matrix.</text>
</comment>
<dbReference type="GO" id="GO:0004129">
    <property type="term" value="F:cytochrome-c oxidase activity"/>
    <property type="evidence" value="ECO:0007669"/>
    <property type="project" value="UniProtKB-EC"/>
</dbReference>
<dbReference type="Pfam" id="PF00116">
    <property type="entry name" value="COX2"/>
    <property type="match status" value="1"/>
</dbReference>